<reference evidence="1 2" key="1">
    <citation type="submission" date="2020-02" db="EMBL/GenBank/DDBJ databases">
        <title>Acidophilic actinobacteria isolated from forest soil.</title>
        <authorList>
            <person name="Golinska P."/>
        </authorList>
    </citation>
    <scope>NUCLEOTIDE SEQUENCE [LARGE SCALE GENOMIC DNA]</scope>
    <source>
        <strain evidence="1 2">NL8</strain>
    </source>
</reference>
<comment type="caution">
    <text evidence="1">The sequence shown here is derived from an EMBL/GenBank/DDBJ whole genome shotgun (WGS) entry which is preliminary data.</text>
</comment>
<name>A0ABS5KJT3_9ACTN</name>
<keyword evidence="2" id="KW-1185">Reference proteome</keyword>
<evidence type="ECO:0008006" key="3">
    <source>
        <dbReference type="Google" id="ProtNLM"/>
    </source>
</evidence>
<dbReference type="Proteomes" id="UP000730482">
    <property type="component" value="Unassembled WGS sequence"/>
</dbReference>
<accession>A0ABS5KJT3</accession>
<dbReference type="EMBL" id="JAAFYZ010000004">
    <property type="protein sequence ID" value="MBS2545621.1"/>
    <property type="molecule type" value="Genomic_DNA"/>
</dbReference>
<gene>
    <name evidence="1" type="ORF">KGQ19_01940</name>
</gene>
<proteinExistence type="predicted"/>
<protein>
    <recommendedName>
        <fullName evidence="3">Secreted protein</fullName>
    </recommendedName>
</protein>
<evidence type="ECO:0000313" key="2">
    <source>
        <dbReference type="Proteomes" id="UP000730482"/>
    </source>
</evidence>
<sequence>MSRICRRSTALISALTILVGVLCLSLGHSVPAAPRASAAISRASVAVARDQIQAQREVALGADDQVVADELPVVEPATFIHHMIIGPDSAEASQQPQPLTC</sequence>
<organism evidence="1 2">
    <name type="scientific">Catenulispora pinistramenti</name>
    <dbReference type="NCBI Taxonomy" id="2705254"/>
    <lineage>
        <taxon>Bacteria</taxon>
        <taxon>Bacillati</taxon>
        <taxon>Actinomycetota</taxon>
        <taxon>Actinomycetes</taxon>
        <taxon>Catenulisporales</taxon>
        <taxon>Catenulisporaceae</taxon>
        <taxon>Catenulispora</taxon>
    </lineage>
</organism>
<dbReference type="RefSeq" id="WP_212007285.1">
    <property type="nucleotide sequence ID" value="NZ_JAAFYZ010000004.1"/>
</dbReference>
<evidence type="ECO:0000313" key="1">
    <source>
        <dbReference type="EMBL" id="MBS2545621.1"/>
    </source>
</evidence>